<dbReference type="PANTHER" id="PTHR21242">
    <property type="entry name" value="TRANSCRIPTION INITIATION FACTOR TFIID SUBUNIT 10"/>
    <property type="match status" value="1"/>
</dbReference>
<dbReference type="GO" id="GO:1990841">
    <property type="term" value="F:promoter-specific chromatin binding"/>
    <property type="evidence" value="ECO:0007669"/>
    <property type="project" value="TreeGrafter"/>
</dbReference>
<proteinExistence type="inferred from homology"/>
<protein>
    <recommendedName>
        <fullName evidence="6">Transcription initiation factor TFIID subunit 10</fullName>
    </recommendedName>
</protein>
<dbReference type="GO" id="GO:0000124">
    <property type="term" value="C:SAGA complex"/>
    <property type="evidence" value="ECO:0007669"/>
    <property type="project" value="TreeGrafter"/>
</dbReference>
<feature type="compositionally biased region" description="Basic and acidic residues" evidence="7">
    <location>
        <begin position="46"/>
        <end position="58"/>
    </location>
</feature>
<sequence length="176" mass="19443">MAQGGPSSSGSTNNGWADVSSGSVNMPGLVVSNAEKMETLQGKHAASKDADRKDTTDHDGEDALDPEAIYGQVFTDFLQSLEEFTPTIPDAVTSHYMSTAGFQVDDPRLLRLISLSSQKFIADVTNDAMQHCKLRTAQQLKNQKQTKDRRFQLTLEDLLPTLKERGINVKKPHYFI</sequence>
<evidence type="ECO:0000256" key="7">
    <source>
        <dbReference type="SAM" id="MobiDB-lite"/>
    </source>
</evidence>
<dbReference type="InterPro" id="IPR003923">
    <property type="entry name" value="TAF10"/>
</dbReference>
<organism evidence="8">
    <name type="scientific">Notodromas monacha</name>
    <dbReference type="NCBI Taxonomy" id="399045"/>
    <lineage>
        <taxon>Eukaryota</taxon>
        <taxon>Metazoa</taxon>
        <taxon>Ecdysozoa</taxon>
        <taxon>Arthropoda</taxon>
        <taxon>Crustacea</taxon>
        <taxon>Oligostraca</taxon>
        <taxon>Ostracoda</taxon>
        <taxon>Podocopa</taxon>
        <taxon>Podocopida</taxon>
        <taxon>Cypridocopina</taxon>
        <taxon>Cypridoidea</taxon>
        <taxon>Cyprididae</taxon>
        <taxon>Notodromas</taxon>
    </lineage>
</organism>
<keyword evidence="2 6" id="KW-0805">Transcription regulation</keyword>
<keyword evidence="3 6" id="KW-0804">Transcription</keyword>
<dbReference type="EMBL" id="CAJPEX010000215">
    <property type="protein sequence ID" value="CAG0914313.1"/>
    <property type="molecule type" value="Genomic_DNA"/>
</dbReference>
<keyword evidence="4 6" id="KW-0539">Nucleus</keyword>
<evidence type="ECO:0000313" key="8">
    <source>
        <dbReference type="EMBL" id="CAD7274161.1"/>
    </source>
</evidence>
<evidence type="ECO:0000313" key="9">
    <source>
        <dbReference type="Proteomes" id="UP000678499"/>
    </source>
</evidence>
<dbReference type="Proteomes" id="UP000678499">
    <property type="component" value="Unassembled WGS sequence"/>
</dbReference>
<evidence type="ECO:0000256" key="6">
    <source>
        <dbReference type="PIRNR" id="PIRNR017246"/>
    </source>
</evidence>
<evidence type="ECO:0000256" key="3">
    <source>
        <dbReference type="ARBA" id="ARBA00023163"/>
    </source>
</evidence>
<evidence type="ECO:0000256" key="2">
    <source>
        <dbReference type="ARBA" id="ARBA00023015"/>
    </source>
</evidence>
<keyword evidence="9" id="KW-1185">Reference proteome</keyword>
<comment type="similarity">
    <text evidence="5 6">Belongs to the TAF10 family.</text>
</comment>
<dbReference type="PIRSF" id="PIRSF017246">
    <property type="entry name" value="TFIID_TAF10"/>
    <property type="match status" value="1"/>
</dbReference>
<dbReference type="GO" id="GO:0016251">
    <property type="term" value="F:RNA polymerase II general transcription initiation factor activity"/>
    <property type="evidence" value="ECO:0007669"/>
    <property type="project" value="TreeGrafter"/>
</dbReference>
<feature type="region of interest" description="Disordered" evidence="7">
    <location>
        <begin position="1"/>
        <end position="65"/>
    </location>
</feature>
<dbReference type="GO" id="GO:0005669">
    <property type="term" value="C:transcription factor TFIID complex"/>
    <property type="evidence" value="ECO:0007669"/>
    <property type="project" value="TreeGrafter"/>
</dbReference>
<dbReference type="CDD" id="cd07982">
    <property type="entry name" value="HFD_TAF10"/>
    <property type="match status" value="1"/>
</dbReference>
<reference evidence="8" key="1">
    <citation type="submission" date="2020-11" db="EMBL/GenBank/DDBJ databases">
        <authorList>
            <person name="Tran Van P."/>
        </authorList>
    </citation>
    <scope>NUCLEOTIDE SEQUENCE</scope>
</reference>
<feature type="compositionally biased region" description="Low complexity" evidence="7">
    <location>
        <begin position="1"/>
        <end position="15"/>
    </location>
</feature>
<name>A0A7R9BHQ7_9CRUS</name>
<dbReference type="PANTHER" id="PTHR21242:SF0">
    <property type="entry name" value="TRANSCRIPTION INITIATION FACTOR TFIID SUBUNIT 10"/>
    <property type="match status" value="1"/>
</dbReference>
<dbReference type="OrthoDB" id="154356at2759"/>
<evidence type="ECO:0000256" key="5">
    <source>
        <dbReference type="ARBA" id="ARBA00025730"/>
    </source>
</evidence>
<dbReference type="GO" id="GO:0006367">
    <property type="term" value="P:transcription initiation at RNA polymerase II promoter"/>
    <property type="evidence" value="ECO:0007669"/>
    <property type="project" value="TreeGrafter"/>
</dbReference>
<evidence type="ECO:0000256" key="4">
    <source>
        <dbReference type="ARBA" id="ARBA00023242"/>
    </source>
</evidence>
<dbReference type="AlphaFoldDB" id="A0A7R9BHQ7"/>
<comment type="function">
    <text evidence="6">The TFIID basal transcription factor complex plays a major role in the initiation of RNA polymerase II (Pol II)-dependent transcription.</text>
</comment>
<evidence type="ECO:0000256" key="1">
    <source>
        <dbReference type="ARBA" id="ARBA00004123"/>
    </source>
</evidence>
<dbReference type="Pfam" id="PF03540">
    <property type="entry name" value="TAF10"/>
    <property type="match status" value="1"/>
</dbReference>
<comment type="subcellular location">
    <subcellularLocation>
        <location evidence="1 6">Nucleus</location>
    </subcellularLocation>
</comment>
<dbReference type="EMBL" id="OA882252">
    <property type="protein sequence ID" value="CAD7274161.1"/>
    <property type="molecule type" value="Genomic_DNA"/>
</dbReference>
<dbReference type="PRINTS" id="PR01443">
    <property type="entry name" value="TFIID30KDSUB"/>
</dbReference>
<gene>
    <name evidence="8" type="ORF">NMOB1V02_LOCUS2013</name>
</gene>
<accession>A0A7R9BHQ7</accession>